<dbReference type="Proteomes" id="UP000478052">
    <property type="component" value="Unassembled WGS sequence"/>
</dbReference>
<name>A0A6G0W4X2_APHCR</name>
<gene>
    <name evidence="7" type="ORF">FWK35_00031645</name>
</gene>
<dbReference type="GO" id="GO:0008270">
    <property type="term" value="F:zinc ion binding"/>
    <property type="evidence" value="ECO:0007669"/>
    <property type="project" value="UniProtKB-KW"/>
</dbReference>
<evidence type="ECO:0000256" key="4">
    <source>
        <dbReference type="ARBA" id="ARBA00023125"/>
    </source>
</evidence>
<comment type="caution">
    <text evidence="7">The sequence shown here is derived from an EMBL/GenBank/DDBJ whole genome shotgun (WGS) entry which is preliminary data.</text>
</comment>
<evidence type="ECO:0000256" key="1">
    <source>
        <dbReference type="ARBA" id="ARBA00022723"/>
    </source>
</evidence>
<dbReference type="AlphaFoldDB" id="A0A6G0W4X2"/>
<evidence type="ECO:0000259" key="6">
    <source>
        <dbReference type="PROSITE" id="PS50950"/>
    </source>
</evidence>
<dbReference type="EMBL" id="VUJU01009099">
    <property type="protein sequence ID" value="KAF0722097.1"/>
    <property type="molecule type" value="Genomic_DNA"/>
</dbReference>
<protein>
    <submittedName>
        <fullName evidence="7">52 kDa repressor of the inhibitor of the protein kinase-like</fullName>
    </submittedName>
</protein>
<dbReference type="OrthoDB" id="7683421at2759"/>
<dbReference type="GO" id="GO:0003677">
    <property type="term" value="F:DNA binding"/>
    <property type="evidence" value="ECO:0007669"/>
    <property type="project" value="UniProtKB-UniRule"/>
</dbReference>
<keyword evidence="3" id="KW-0862">Zinc</keyword>
<organism evidence="7 8">
    <name type="scientific">Aphis craccivora</name>
    <name type="common">Cowpea aphid</name>
    <dbReference type="NCBI Taxonomy" id="307492"/>
    <lineage>
        <taxon>Eukaryota</taxon>
        <taxon>Metazoa</taxon>
        <taxon>Ecdysozoa</taxon>
        <taxon>Arthropoda</taxon>
        <taxon>Hexapoda</taxon>
        <taxon>Insecta</taxon>
        <taxon>Pterygota</taxon>
        <taxon>Neoptera</taxon>
        <taxon>Paraneoptera</taxon>
        <taxon>Hemiptera</taxon>
        <taxon>Sternorrhyncha</taxon>
        <taxon>Aphidomorpha</taxon>
        <taxon>Aphidoidea</taxon>
        <taxon>Aphididae</taxon>
        <taxon>Aphidini</taxon>
        <taxon>Aphis</taxon>
        <taxon>Aphis</taxon>
    </lineage>
</organism>
<evidence type="ECO:0000256" key="3">
    <source>
        <dbReference type="ARBA" id="ARBA00022833"/>
    </source>
</evidence>
<keyword evidence="2 5" id="KW-0863">Zinc-finger</keyword>
<dbReference type="SUPFAM" id="SSF57716">
    <property type="entry name" value="Glucocorticoid receptor-like (DNA-binding domain)"/>
    <property type="match status" value="1"/>
</dbReference>
<reference evidence="7 8" key="1">
    <citation type="submission" date="2019-08" db="EMBL/GenBank/DDBJ databases">
        <title>Whole genome of Aphis craccivora.</title>
        <authorList>
            <person name="Voronova N.V."/>
            <person name="Shulinski R.S."/>
            <person name="Bandarenka Y.V."/>
            <person name="Zhorov D.G."/>
            <person name="Warner D."/>
        </authorList>
    </citation>
    <scope>NUCLEOTIDE SEQUENCE [LARGE SCALE GENOMIC DNA]</scope>
    <source>
        <strain evidence="7">180601</strain>
        <tissue evidence="7">Whole Body</tissue>
    </source>
</reference>
<dbReference type="InterPro" id="IPR038441">
    <property type="entry name" value="THAP_Znf_sf"/>
</dbReference>
<evidence type="ECO:0000313" key="7">
    <source>
        <dbReference type="EMBL" id="KAF0722097.1"/>
    </source>
</evidence>
<evidence type="ECO:0000256" key="5">
    <source>
        <dbReference type="PROSITE-ProRule" id="PRU00309"/>
    </source>
</evidence>
<keyword evidence="4 5" id="KW-0238">DNA-binding</keyword>
<keyword evidence="8" id="KW-1185">Reference proteome</keyword>
<dbReference type="Pfam" id="PF05485">
    <property type="entry name" value="THAP"/>
    <property type="match status" value="1"/>
</dbReference>
<dbReference type="PROSITE" id="PS50950">
    <property type="entry name" value="ZF_THAP"/>
    <property type="match status" value="1"/>
</dbReference>
<sequence>MSRPCGLKCAYVNCGKSARSDSGLKLFRFPKDVNTSRQWISNCGNLNLLHLDVADLYKMRICEHHFEKK</sequence>
<dbReference type="Gene3D" id="6.20.210.20">
    <property type="entry name" value="THAP domain"/>
    <property type="match status" value="1"/>
</dbReference>
<feature type="domain" description="THAP-type" evidence="6">
    <location>
        <begin position="1"/>
        <end position="69"/>
    </location>
</feature>
<accession>A0A6G0W4X2</accession>
<proteinExistence type="predicted"/>
<dbReference type="InterPro" id="IPR006612">
    <property type="entry name" value="THAP_Znf"/>
</dbReference>
<evidence type="ECO:0000256" key="2">
    <source>
        <dbReference type="ARBA" id="ARBA00022771"/>
    </source>
</evidence>
<keyword evidence="1" id="KW-0479">Metal-binding</keyword>
<evidence type="ECO:0000313" key="8">
    <source>
        <dbReference type="Proteomes" id="UP000478052"/>
    </source>
</evidence>